<dbReference type="NCBIfam" id="TIGR02583">
    <property type="entry name" value="DevR_archaea"/>
    <property type="match status" value="1"/>
</dbReference>
<accession>B8D4S2</accession>
<dbReference type="InterPro" id="IPR052681">
    <property type="entry name" value="CRISPR-Cas7/Cst2/DevR"/>
</dbReference>
<name>B8D4S2_DESA1</name>
<dbReference type="STRING" id="490899.DKAM_0777"/>
<dbReference type="eggNOG" id="arCOG03617">
    <property type="taxonomic scope" value="Archaea"/>
</dbReference>
<dbReference type="Proteomes" id="UP000006903">
    <property type="component" value="Chromosome"/>
</dbReference>
<dbReference type="AlphaFoldDB" id="B8D4S2"/>
<comment type="function">
    <text evidence="2">CRISPR (clustered regularly interspaced short palindromic repeat) is an adaptive immune system that provides protection against mobile genetic elements (viruses, transposable elements and conjugative plasmids). CRISPR clusters contain spacers, sequences complementary to antecedent mobile elements, and target invading nucleic acids. CRISPR clusters are transcribed and processed into CRISPR RNA (crRNA).</text>
</comment>
<evidence type="ECO:0000313" key="3">
    <source>
        <dbReference type="EMBL" id="ACL11103.1"/>
    </source>
</evidence>
<dbReference type="InterPro" id="IPR010154">
    <property type="entry name" value="CRISPR-assoc_Cas7/Cst2/DevR"/>
</dbReference>
<keyword evidence="1" id="KW-0051">Antiviral defense</keyword>
<sequence length="354" mass="39348">MKYMQITIGLSLRVLVNAEALNMAEAVGNYTRHRKAPVVVSTGTGYSVVYVPAVSGESIAHHYQLILAQIAKSRNLPVTSADLEGYFIKFADEKSIKTLYPELEELNNKLDGLNPDGLESAFLKASVVADVGGFLYLGEKSKIIKRTSAIRFSYMLPTLDAIEQGGVALIPQLHTRYAPPELMKDYQMPFYVESGSALYTLTAELIATDIAKQYYSKQIDNELSKQKIERVKAAIDALIALTDGLMLGAKRSRYNPLWKVKSAVVTLSRGPVEFVPSSGISRTYIAETYNRALQLTHIIEDEAVNIFVYNDENLEEPEIKNEHKRVTYEKAATHTEALAKARDKAVKILEALPK</sequence>
<evidence type="ECO:0000313" key="4">
    <source>
        <dbReference type="Proteomes" id="UP000006903"/>
    </source>
</evidence>
<dbReference type="EMBL" id="CP001140">
    <property type="protein sequence ID" value="ACL11103.1"/>
    <property type="molecule type" value="Genomic_DNA"/>
</dbReference>
<dbReference type="PANTHER" id="PTHR37459:SF1">
    <property type="entry name" value="CRISPR-ASSOCIATED PROTEIN CAS7_CST2_DEVR"/>
    <property type="match status" value="1"/>
</dbReference>
<evidence type="ECO:0000256" key="1">
    <source>
        <dbReference type="ARBA" id="ARBA00023118"/>
    </source>
</evidence>
<protein>
    <submittedName>
        <fullName evidence="3">CRISPR-associated autoregulator, DevR family</fullName>
    </submittedName>
</protein>
<dbReference type="NCBIfam" id="TIGR01875">
    <property type="entry name" value="cas_MJ0381"/>
    <property type="match status" value="1"/>
</dbReference>
<organism evidence="3 4">
    <name type="scientific">Desulfurococcus amylolyticus (strain DSM 18924 / JCM 16383 / VKM B-2413 / 1221n)</name>
    <name type="common">Desulfurococcus kamchatkensis</name>
    <dbReference type="NCBI Taxonomy" id="490899"/>
    <lineage>
        <taxon>Archaea</taxon>
        <taxon>Thermoproteota</taxon>
        <taxon>Thermoprotei</taxon>
        <taxon>Desulfurococcales</taxon>
        <taxon>Desulfurococcaceae</taxon>
        <taxon>Desulfurococcus</taxon>
    </lineage>
</organism>
<evidence type="ECO:0000256" key="2">
    <source>
        <dbReference type="ARBA" id="ARBA00025626"/>
    </source>
</evidence>
<dbReference type="GO" id="GO:0051607">
    <property type="term" value="P:defense response to virus"/>
    <property type="evidence" value="ECO:0007669"/>
    <property type="project" value="UniProtKB-KW"/>
</dbReference>
<dbReference type="PANTHER" id="PTHR37459">
    <property type="match status" value="1"/>
</dbReference>
<dbReference type="InterPro" id="IPR002764">
    <property type="entry name" value="Cas7/Cst2/DevR_sub_I-a/Apern"/>
</dbReference>
<proteinExistence type="predicted"/>
<dbReference type="HOGENOM" id="CLU_054331_0_0_2"/>
<dbReference type="KEGG" id="dka:DKAM_0777"/>
<dbReference type="Pfam" id="PF01905">
    <property type="entry name" value="DevR"/>
    <property type="match status" value="1"/>
</dbReference>
<reference evidence="3 4" key="1">
    <citation type="journal article" date="2009" name="J. Bacteriol.">
        <title>Complete genome sequence of the anaerobic, protein-degrading hyperthermophilic crenarchaeon Desulfurococcus kamchatkensis.</title>
        <authorList>
            <person name="Ravin N.V."/>
            <person name="Mardanov A.V."/>
            <person name="Beletsky A.V."/>
            <person name="Kublanov I.V."/>
            <person name="Kolganova T.V."/>
            <person name="Lebedinsky A.V."/>
            <person name="Chernyh N.A."/>
            <person name="Bonch-Osmolovskaya E.A."/>
            <person name="Skryabin K.G."/>
        </authorList>
    </citation>
    <scope>NUCLEOTIDE SEQUENCE [LARGE SCALE GENOMIC DNA]</scope>
    <source>
        <strain evidence="4">DSM 18924 / JCM 16383 / VKM B-2413 / 1221n</strain>
    </source>
</reference>
<gene>
    <name evidence="3" type="ordered locus">DKAM_0777</name>
</gene>